<keyword evidence="1" id="KW-0732">Signal</keyword>
<protein>
    <recommendedName>
        <fullName evidence="4">Carbohydrate esterase family 16 protein</fullName>
    </recommendedName>
</protein>
<feature type="signal peptide" evidence="1">
    <location>
        <begin position="1"/>
        <end position="23"/>
    </location>
</feature>
<evidence type="ECO:0008006" key="4">
    <source>
        <dbReference type="Google" id="ProtNLM"/>
    </source>
</evidence>
<dbReference type="InterPro" id="IPR036514">
    <property type="entry name" value="SGNH_hydro_sf"/>
</dbReference>
<dbReference type="Pfam" id="PF00657">
    <property type="entry name" value="Lipase_GDSL"/>
    <property type="match status" value="1"/>
</dbReference>
<proteinExistence type="predicted"/>
<evidence type="ECO:0000313" key="3">
    <source>
        <dbReference type="Proteomes" id="UP000800041"/>
    </source>
</evidence>
<gene>
    <name evidence="2" type="ORF">K402DRAFT_322999</name>
</gene>
<dbReference type="SUPFAM" id="SSF52266">
    <property type="entry name" value="SGNH hydrolase"/>
    <property type="match status" value="1"/>
</dbReference>
<name>A0A6G1HE78_9PEZI</name>
<dbReference type="Gene3D" id="3.40.50.1110">
    <property type="entry name" value="SGNH hydrolase"/>
    <property type="match status" value="1"/>
</dbReference>
<feature type="chain" id="PRO_5026332452" description="Carbohydrate esterase family 16 protein" evidence="1">
    <location>
        <begin position="24"/>
        <end position="379"/>
    </location>
</feature>
<dbReference type="Proteomes" id="UP000800041">
    <property type="component" value="Unassembled WGS sequence"/>
</dbReference>
<evidence type="ECO:0000313" key="2">
    <source>
        <dbReference type="EMBL" id="KAF1991377.1"/>
    </source>
</evidence>
<sequence>MRFWIRHALVALCVLVLLTFCLSRSAKVRIQTSKVLKGTSPRLVVFGDSHSDTGKRLESPLVRQAEEIVRDARRGAIWTERLCRELLCDNIDNFARGRALIDNSLNSAETSQHNSPLPSVDDFHSQVQRWSDFEKQKCLIPGRCRGPERTIFTVYFGAWDLWEYVELDLKTALMTINRSIDELFTQLDFIAEHSRRRPRIIMPTLWDPSFMPAFRKRNVSSSALDYADSQQMMIALVEHWNKALRSAALSWTSGDIYMPDWNQWFMDQLRAKQRQREKVAGAKGAGRMIKSHFKEVQVPCSSMTGLRGDVVGSGSDSETTAETGTYCDDPEKYLFWDDMHLSGTAHTYLGREAAIALRKKRIVNTALLRHWDRLRNEYS</sequence>
<dbReference type="InterPro" id="IPR001087">
    <property type="entry name" value="GDSL"/>
</dbReference>
<organism evidence="2 3">
    <name type="scientific">Aulographum hederae CBS 113979</name>
    <dbReference type="NCBI Taxonomy" id="1176131"/>
    <lineage>
        <taxon>Eukaryota</taxon>
        <taxon>Fungi</taxon>
        <taxon>Dikarya</taxon>
        <taxon>Ascomycota</taxon>
        <taxon>Pezizomycotina</taxon>
        <taxon>Dothideomycetes</taxon>
        <taxon>Pleosporomycetidae</taxon>
        <taxon>Aulographales</taxon>
        <taxon>Aulographaceae</taxon>
    </lineage>
</organism>
<dbReference type="AlphaFoldDB" id="A0A6G1HE78"/>
<dbReference type="GO" id="GO:0016788">
    <property type="term" value="F:hydrolase activity, acting on ester bonds"/>
    <property type="evidence" value="ECO:0007669"/>
    <property type="project" value="InterPro"/>
</dbReference>
<evidence type="ECO:0000256" key="1">
    <source>
        <dbReference type="SAM" id="SignalP"/>
    </source>
</evidence>
<dbReference type="EMBL" id="ML977139">
    <property type="protein sequence ID" value="KAF1991377.1"/>
    <property type="molecule type" value="Genomic_DNA"/>
</dbReference>
<accession>A0A6G1HE78</accession>
<reference evidence="2" key="1">
    <citation type="journal article" date="2020" name="Stud. Mycol.">
        <title>101 Dothideomycetes genomes: a test case for predicting lifestyles and emergence of pathogens.</title>
        <authorList>
            <person name="Haridas S."/>
            <person name="Albert R."/>
            <person name="Binder M."/>
            <person name="Bloem J."/>
            <person name="Labutti K."/>
            <person name="Salamov A."/>
            <person name="Andreopoulos B."/>
            <person name="Baker S."/>
            <person name="Barry K."/>
            <person name="Bills G."/>
            <person name="Bluhm B."/>
            <person name="Cannon C."/>
            <person name="Castanera R."/>
            <person name="Culley D."/>
            <person name="Daum C."/>
            <person name="Ezra D."/>
            <person name="Gonzalez J."/>
            <person name="Henrissat B."/>
            <person name="Kuo A."/>
            <person name="Liang C."/>
            <person name="Lipzen A."/>
            <person name="Lutzoni F."/>
            <person name="Magnuson J."/>
            <person name="Mondo S."/>
            <person name="Nolan M."/>
            <person name="Ohm R."/>
            <person name="Pangilinan J."/>
            <person name="Park H.-J."/>
            <person name="Ramirez L."/>
            <person name="Alfaro M."/>
            <person name="Sun H."/>
            <person name="Tritt A."/>
            <person name="Yoshinaga Y."/>
            <person name="Zwiers L.-H."/>
            <person name="Turgeon B."/>
            <person name="Goodwin S."/>
            <person name="Spatafora J."/>
            <person name="Crous P."/>
            <person name="Grigoriev I."/>
        </authorList>
    </citation>
    <scope>NUCLEOTIDE SEQUENCE</scope>
    <source>
        <strain evidence="2">CBS 113979</strain>
    </source>
</reference>
<keyword evidence="3" id="KW-1185">Reference proteome</keyword>
<dbReference type="OrthoDB" id="5278722at2759"/>